<evidence type="ECO:0000256" key="4">
    <source>
        <dbReference type="ARBA" id="ARBA00023002"/>
    </source>
</evidence>
<keyword evidence="3" id="KW-0274">FAD</keyword>
<evidence type="ECO:0000259" key="5">
    <source>
        <dbReference type="Pfam" id="PF05199"/>
    </source>
</evidence>
<dbReference type="PANTHER" id="PTHR46056">
    <property type="entry name" value="LONG-CHAIN-ALCOHOL OXIDASE"/>
    <property type="match status" value="1"/>
</dbReference>
<keyword evidence="2" id="KW-0285">Flavoprotein</keyword>
<evidence type="ECO:0000256" key="2">
    <source>
        <dbReference type="ARBA" id="ARBA00022630"/>
    </source>
</evidence>
<dbReference type="Gene3D" id="3.50.50.60">
    <property type="entry name" value="FAD/NAD(P)-binding domain"/>
    <property type="match status" value="1"/>
</dbReference>
<proteinExistence type="inferred from homology"/>
<name>A0ABM7MWT7_ERWRD</name>
<sequence>MGDNPKNSVVNKYLQSWDVHNLFVLGASVFPQNLAYNPTGIVCATALWAAHAIRTQYFAQPGPLVQA</sequence>
<reference evidence="6 7" key="1">
    <citation type="submission" date="2021-01" db="EMBL/GenBank/DDBJ databases">
        <title>Complete genome sequence of Erwinia rhapontici MAFF 311153.</title>
        <authorList>
            <person name="Morohoshi T."/>
            <person name="Someya N."/>
        </authorList>
    </citation>
    <scope>NUCLEOTIDE SEQUENCE [LARGE SCALE GENOMIC DNA]</scope>
    <source>
        <strain evidence="6 7">MAFF 311153</strain>
    </source>
</reference>
<dbReference type="InterPro" id="IPR036188">
    <property type="entry name" value="FAD/NAD-bd_sf"/>
</dbReference>
<feature type="domain" description="Glucose-methanol-choline oxidoreductase C-terminal" evidence="5">
    <location>
        <begin position="1"/>
        <end position="46"/>
    </location>
</feature>
<accession>A0ABM7MWT7</accession>
<evidence type="ECO:0000256" key="1">
    <source>
        <dbReference type="ARBA" id="ARBA00010790"/>
    </source>
</evidence>
<comment type="similarity">
    <text evidence="1">Belongs to the GMC oxidoreductase family.</text>
</comment>
<dbReference type="SUPFAM" id="SSF51905">
    <property type="entry name" value="FAD/NAD(P)-binding domain"/>
    <property type="match status" value="1"/>
</dbReference>
<gene>
    <name evidence="6" type="ORF">ERHA53_07140</name>
</gene>
<dbReference type="EMBL" id="AP024329">
    <property type="protein sequence ID" value="BCQ33371.1"/>
    <property type="molecule type" value="Genomic_DNA"/>
</dbReference>
<dbReference type="Pfam" id="PF05199">
    <property type="entry name" value="GMC_oxred_C"/>
    <property type="match status" value="1"/>
</dbReference>
<evidence type="ECO:0000313" key="6">
    <source>
        <dbReference type="EMBL" id="BCQ33371.1"/>
    </source>
</evidence>
<organism evidence="6 7">
    <name type="scientific">Erwinia rhapontici</name>
    <name type="common">Pectobacterium rhapontici</name>
    <dbReference type="NCBI Taxonomy" id="55212"/>
    <lineage>
        <taxon>Bacteria</taxon>
        <taxon>Pseudomonadati</taxon>
        <taxon>Pseudomonadota</taxon>
        <taxon>Gammaproteobacteria</taxon>
        <taxon>Enterobacterales</taxon>
        <taxon>Erwiniaceae</taxon>
        <taxon>Erwinia</taxon>
    </lineage>
</organism>
<dbReference type="Proteomes" id="UP000677515">
    <property type="component" value="Chromosome"/>
</dbReference>
<dbReference type="PANTHER" id="PTHR46056:SF12">
    <property type="entry name" value="LONG-CHAIN-ALCOHOL OXIDASE"/>
    <property type="match status" value="1"/>
</dbReference>
<dbReference type="InterPro" id="IPR007867">
    <property type="entry name" value="GMC_OxRtase_C"/>
</dbReference>
<protein>
    <recommendedName>
        <fullName evidence="5">Glucose-methanol-choline oxidoreductase C-terminal domain-containing protein</fullName>
    </recommendedName>
</protein>
<keyword evidence="4" id="KW-0560">Oxidoreductase</keyword>
<evidence type="ECO:0000313" key="7">
    <source>
        <dbReference type="Proteomes" id="UP000677515"/>
    </source>
</evidence>
<evidence type="ECO:0000256" key="3">
    <source>
        <dbReference type="ARBA" id="ARBA00022827"/>
    </source>
</evidence>
<keyword evidence="7" id="KW-1185">Reference proteome</keyword>